<dbReference type="CDD" id="cd00293">
    <property type="entry name" value="USP-like"/>
    <property type="match status" value="1"/>
</dbReference>
<keyword evidence="4 7" id="KW-1133">Transmembrane helix</keyword>
<evidence type="ECO:0000256" key="3">
    <source>
        <dbReference type="ARBA" id="ARBA00022692"/>
    </source>
</evidence>
<feature type="transmembrane region" description="Helical" evidence="7">
    <location>
        <begin position="374"/>
        <end position="391"/>
    </location>
</feature>
<evidence type="ECO:0000259" key="8">
    <source>
        <dbReference type="Pfam" id="PF00582"/>
    </source>
</evidence>
<keyword evidence="3 7" id="KW-0812">Transmembrane</keyword>
<name>A0A0F6W0E4_9BACT</name>
<feature type="transmembrane region" description="Helical" evidence="7">
    <location>
        <begin position="112"/>
        <end position="134"/>
    </location>
</feature>
<dbReference type="AlphaFoldDB" id="A0A0F6W0E4"/>
<dbReference type="OrthoDB" id="9793589at2"/>
<dbReference type="InterPro" id="IPR006153">
    <property type="entry name" value="Cation/H_exchanger_TM"/>
</dbReference>
<feature type="domain" description="Cation/H+ exchanger transmembrane" evidence="9">
    <location>
        <begin position="31"/>
        <end position="416"/>
    </location>
</feature>
<dbReference type="Gene3D" id="3.40.50.12370">
    <property type="match status" value="1"/>
</dbReference>
<keyword evidence="6 7" id="KW-0472">Membrane</keyword>
<dbReference type="Pfam" id="PF00999">
    <property type="entry name" value="Na_H_Exchanger"/>
    <property type="match status" value="1"/>
</dbReference>
<feature type="transmembrane region" description="Helical" evidence="7">
    <location>
        <begin position="12"/>
        <end position="32"/>
    </location>
</feature>
<dbReference type="GO" id="GO:0016020">
    <property type="term" value="C:membrane"/>
    <property type="evidence" value="ECO:0007669"/>
    <property type="project" value="UniProtKB-SubCell"/>
</dbReference>
<dbReference type="KEGG" id="samy:DB32_001372"/>
<feature type="transmembrane region" description="Helical" evidence="7">
    <location>
        <begin position="243"/>
        <end position="264"/>
    </location>
</feature>
<evidence type="ECO:0000259" key="9">
    <source>
        <dbReference type="Pfam" id="PF00999"/>
    </source>
</evidence>
<dbReference type="PANTHER" id="PTHR32468:SF0">
    <property type="entry name" value="K(+)_H(+) ANTIPORTER 1"/>
    <property type="match status" value="1"/>
</dbReference>
<keyword evidence="2" id="KW-0813">Transport</keyword>
<evidence type="ECO:0000256" key="1">
    <source>
        <dbReference type="ARBA" id="ARBA00004141"/>
    </source>
</evidence>
<evidence type="ECO:0000256" key="4">
    <source>
        <dbReference type="ARBA" id="ARBA00022989"/>
    </source>
</evidence>
<dbReference type="Pfam" id="PF00582">
    <property type="entry name" value="Usp"/>
    <property type="match status" value="1"/>
</dbReference>
<evidence type="ECO:0000313" key="11">
    <source>
        <dbReference type="Proteomes" id="UP000034883"/>
    </source>
</evidence>
<dbReference type="InterPro" id="IPR006016">
    <property type="entry name" value="UspA"/>
</dbReference>
<protein>
    <submittedName>
        <fullName evidence="10">Na(+)/H(+) antiporter</fullName>
    </submittedName>
</protein>
<keyword evidence="5" id="KW-0406">Ion transport</keyword>
<feature type="transmembrane region" description="Helical" evidence="7">
    <location>
        <begin position="44"/>
        <end position="63"/>
    </location>
</feature>
<accession>A0A0F6W0E4</accession>
<keyword evidence="11" id="KW-1185">Reference proteome</keyword>
<dbReference type="RefSeq" id="WP_053231585.1">
    <property type="nucleotide sequence ID" value="NZ_CP011125.1"/>
</dbReference>
<dbReference type="Proteomes" id="UP000034883">
    <property type="component" value="Chromosome"/>
</dbReference>
<dbReference type="Gene3D" id="1.20.1530.20">
    <property type="match status" value="1"/>
</dbReference>
<organism evidence="10 11">
    <name type="scientific">Sandaracinus amylolyticus</name>
    <dbReference type="NCBI Taxonomy" id="927083"/>
    <lineage>
        <taxon>Bacteria</taxon>
        <taxon>Pseudomonadati</taxon>
        <taxon>Myxococcota</taxon>
        <taxon>Polyangia</taxon>
        <taxon>Polyangiales</taxon>
        <taxon>Sandaracinaceae</taxon>
        <taxon>Sandaracinus</taxon>
    </lineage>
</organism>
<dbReference type="InterPro" id="IPR050794">
    <property type="entry name" value="CPA2_transporter"/>
</dbReference>
<sequence length="711" mass="74701">METSEVLRSLEHHALLVLLVQLGILLAAARLLGELARKLGQPAVIGELAAGVLLGPSGIGALAPATHAAVFPHDQAQADLLAVVSWIGVLFLILVTGMETDLGLVRRQGKTALSVSAAGVIVPFATGFAIAWLVPVDMIGGPDQRLVFALFLAVAMSISAVPVIAKVLIETRLVRRDVGQLMLAAGMADDTLGWILLSVVAGLASRGELDLLHAGGAALTAIVTIGLGLTLGRRVFDAYLRGVDRAFGGAPAQLSAILVAAFLAAAGTHAAGIEAVLGTFIVGILAGQSRRLREDVTASIEMITTGFVAPIFFASAGLRVDLALLLRPDVLGVGLAILAVACIGKLVGAYVGAWIGGRSHWERLAMGAGMNARGAMEIVVATIGLGLGVLGRETYSIIVMIAIVTSMMAPPLLRFCLRRVEMTPDERARLEREQMATESFLLRLRRAVLVPSDGTASLLAARLLGLIGVRTPLEVSIVDRTGGESAAVRYAESLAKHPKGELRTAQDEKTARRVEEDADLLAMGAPPPRKGISRFLFGPRIDRKVLEAKQPVLVVDAARGSAVVDRLAAGEPIRRIVVPVIGTEYSRRAVELASGIAAGSGAALELVHVVASPDAHRFLVRARSETIRQAAQRSLEHFADIAHKLGAEDVTTQIIEADSTDGAIVREAGRSDVDLVLLGVALRPGSERAFFGPKLEELVRRATRPVVVLAS</sequence>
<dbReference type="PANTHER" id="PTHR32468">
    <property type="entry name" value="CATION/H + ANTIPORTER"/>
    <property type="match status" value="1"/>
</dbReference>
<dbReference type="InterPro" id="IPR038770">
    <property type="entry name" value="Na+/solute_symporter_sf"/>
</dbReference>
<feature type="transmembrane region" description="Helical" evidence="7">
    <location>
        <begin position="181"/>
        <end position="205"/>
    </location>
</feature>
<proteinExistence type="predicted"/>
<dbReference type="STRING" id="927083.DB32_001372"/>
<evidence type="ECO:0000256" key="7">
    <source>
        <dbReference type="SAM" id="Phobius"/>
    </source>
</evidence>
<feature type="transmembrane region" description="Helical" evidence="7">
    <location>
        <begin position="299"/>
        <end position="318"/>
    </location>
</feature>
<dbReference type="GO" id="GO:1902600">
    <property type="term" value="P:proton transmembrane transport"/>
    <property type="evidence" value="ECO:0007669"/>
    <property type="project" value="InterPro"/>
</dbReference>
<comment type="subcellular location">
    <subcellularLocation>
        <location evidence="1">Membrane</location>
        <topology evidence="1">Multi-pass membrane protein</topology>
    </subcellularLocation>
</comment>
<dbReference type="SUPFAM" id="SSF52402">
    <property type="entry name" value="Adenine nucleotide alpha hydrolases-like"/>
    <property type="match status" value="1"/>
</dbReference>
<dbReference type="EMBL" id="CP011125">
    <property type="protein sequence ID" value="AKF04223.1"/>
    <property type="molecule type" value="Genomic_DNA"/>
</dbReference>
<feature type="transmembrane region" description="Helical" evidence="7">
    <location>
        <begin position="270"/>
        <end position="287"/>
    </location>
</feature>
<evidence type="ECO:0000256" key="5">
    <source>
        <dbReference type="ARBA" id="ARBA00023065"/>
    </source>
</evidence>
<evidence type="ECO:0000313" key="10">
    <source>
        <dbReference type="EMBL" id="AKF04223.1"/>
    </source>
</evidence>
<gene>
    <name evidence="10" type="ORF">DB32_001372</name>
</gene>
<feature type="domain" description="UspA" evidence="8">
    <location>
        <begin position="573"/>
        <end position="709"/>
    </location>
</feature>
<feature type="transmembrane region" description="Helical" evidence="7">
    <location>
        <begin position="330"/>
        <end position="353"/>
    </location>
</feature>
<reference evidence="10 11" key="1">
    <citation type="submission" date="2015-03" db="EMBL/GenBank/DDBJ databases">
        <title>Genome assembly of Sandaracinus amylolyticus DSM 53668.</title>
        <authorList>
            <person name="Sharma G."/>
            <person name="Subramanian S."/>
        </authorList>
    </citation>
    <scope>NUCLEOTIDE SEQUENCE [LARGE SCALE GENOMIC DNA]</scope>
    <source>
        <strain evidence="10 11">DSM 53668</strain>
    </source>
</reference>
<evidence type="ECO:0000256" key="6">
    <source>
        <dbReference type="ARBA" id="ARBA00023136"/>
    </source>
</evidence>
<feature type="transmembrane region" description="Helical" evidence="7">
    <location>
        <begin position="211"/>
        <end position="231"/>
    </location>
</feature>
<feature type="transmembrane region" description="Helical" evidence="7">
    <location>
        <begin position="397"/>
        <end position="417"/>
    </location>
</feature>
<dbReference type="GO" id="GO:0015297">
    <property type="term" value="F:antiporter activity"/>
    <property type="evidence" value="ECO:0007669"/>
    <property type="project" value="InterPro"/>
</dbReference>
<feature type="transmembrane region" description="Helical" evidence="7">
    <location>
        <begin position="146"/>
        <end position="169"/>
    </location>
</feature>
<feature type="transmembrane region" description="Helical" evidence="7">
    <location>
        <begin position="83"/>
        <end position="105"/>
    </location>
</feature>
<evidence type="ECO:0000256" key="2">
    <source>
        <dbReference type="ARBA" id="ARBA00022448"/>
    </source>
</evidence>